<dbReference type="InterPro" id="IPR044999">
    <property type="entry name" value="CbbY-like"/>
</dbReference>
<dbReference type="InterPro" id="IPR023198">
    <property type="entry name" value="PGP-like_dom2"/>
</dbReference>
<dbReference type="Gene3D" id="3.40.50.1000">
    <property type="entry name" value="HAD superfamily/HAD-like"/>
    <property type="match status" value="1"/>
</dbReference>
<dbReference type="NCBIfam" id="TIGR01509">
    <property type="entry name" value="HAD-SF-IA-v3"/>
    <property type="match status" value="1"/>
</dbReference>
<dbReference type="Gene3D" id="1.10.150.240">
    <property type="entry name" value="Putative phosphatase, domain 2"/>
    <property type="match status" value="1"/>
</dbReference>
<name>A0ABV3SMB1_9HYPH</name>
<gene>
    <name evidence="1" type="ORF">ABGN05_19760</name>
</gene>
<evidence type="ECO:0000313" key="2">
    <source>
        <dbReference type="Proteomes" id="UP001556692"/>
    </source>
</evidence>
<protein>
    <submittedName>
        <fullName evidence="1">HAD-IA family hydrolase</fullName>
    </submittedName>
</protein>
<dbReference type="PANTHER" id="PTHR42896:SF2">
    <property type="entry name" value="CBBY-LIKE PROTEIN"/>
    <property type="match status" value="1"/>
</dbReference>
<dbReference type="SFLD" id="SFLDG01129">
    <property type="entry name" value="C1.5:_HAD__Beta-PGM__Phosphata"/>
    <property type="match status" value="1"/>
</dbReference>
<proteinExistence type="predicted"/>
<dbReference type="EMBL" id="JBDPGJ010000004">
    <property type="protein sequence ID" value="MEX0407902.1"/>
    <property type="molecule type" value="Genomic_DNA"/>
</dbReference>
<evidence type="ECO:0000313" key="1">
    <source>
        <dbReference type="EMBL" id="MEX0407902.1"/>
    </source>
</evidence>
<dbReference type="SFLD" id="SFLDS00003">
    <property type="entry name" value="Haloacid_Dehalogenase"/>
    <property type="match status" value="1"/>
</dbReference>
<dbReference type="Pfam" id="PF00702">
    <property type="entry name" value="Hydrolase"/>
    <property type="match status" value="1"/>
</dbReference>
<dbReference type="SUPFAM" id="SSF56784">
    <property type="entry name" value="HAD-like"/>
    <property type="match status" value="1"/>
</dbReference>
<accession>A0ABV3SMB1</accession>
<dbReference type="InterPro" id="IPR006439">
    <property type="entry name" value="HAD-SF_hydro_IA"/>
</dbReference>
<dbReference type="PRINTS" id="PR00413">
    <property type="entry name" value="HADHALOGNASE"/>
</dbReference>
<organism evidence="1 2">
    <name type="scientific">Aquibium pacificus</name>
    <dbReference type="NCBI Taxonomy" id="3153579"/>
    <lineage>
        <taxon>Bacteria</taxon>
        <taxon>Pseudomonadati</taxon>
        <taxon>Pseudomonadota</taxon>
        <taxon>Alphaproteobacteria</taxon>
        <taxon>Hyphomicrobiales</taxon>
        <taxon>Phyllobacteriaceae</taxon>
        <taxon>Aquibium</taxon>
    </lineage>
</organism>
<dbReference type="InterPro" id="IPR023214">
    <property type="entry name" value="HAD_sf"/>
</dbReference>
<dbReference type="RefSeq" id="WP_367955758.1">
    <property type="nucleotide sequence ID" value="NZ_JBDPGJ010000004.1"/>
</dbReference>
<keyword evidence="1" id="KW-0378">Hydrolase</keyword>
<dbReference type="GO" id="GO:0016787">
    <property type="term" value="F:hydrolase activity"/>
    <property type="evidence" value="ECO:0007669"/>
    <property type="project" value="UniProtKB-KW"/>
</dbReference>
<reference evidence="1 2" key="1">
    <citation type="submission" date="2024-05" db="EMBL/GenBank/DDBJ databases">
        <authorList>
            <person name="Jiang F."/>
        </authorList>
    </citation>
    <scope>NUCLEOTIDE SEQUENCE [LARGE SCALE GENOMIC DNA]</scope>
    <source>
        <strain evidence="1 2">LZ166</strain>
    </source>
</reference>
<dbReference type="Proteomes" id="UP001556692">
    <property type="component" value="Unassembled WGS sequence"/>
</dbReference>
<sequence>MLREMIRAIVFDVDGTMAETEELHRRAFNEAFAERGLGWIWDRPTYARLLATTGGRERIAAHASSLGMTVDAASIHRCKTDIYKRLLRDGGIELRPGIAALIGHARAIGLSLAIGTTTSRPNVVSLLDVTLGAGSASQFSSICTGEDVFAKKPDPEVDHLVLAELGLKGSECMCIEDSRNGLLAALAAGMPTVVTPSLYSAGEDFSGATQIVQRPPDSLPAPPMPHAFLDGAPVHAILGLLKGE</sequence>
<dbReference type="InterPro" id="IPR036412">
    <property type="entry name" value="HAD-like_sf"/>
</dbReference>
<dbReference type="PANTHER" id="PTHR42896">
    <property type="entry name" value="XYLULOSE-1,5-BISPHOSPHATE (XUBP) PHOSPHATASE"/>
    <property type="match status" value="1"/>
</dbReference>
<comment type="caution">
    <text evidence="1">The sequence shown here is derived from an EMBL/GenBank/DDBJ whole genome shotgun (WGS) entry which is preliminary data.</text>
</comment>
<keyword evidence="2" id="KW-1185">Reference proteome</keyword>